<dbReference type="InterPro" id="IPR019660">
    <property type="entry name" value="Put_sensory_transdc_reg_YbjN"/>
</dbReference>
<comment type="caution">
    <text evidence="2">The sequence shown here is derived from an EMBL/GenBank/DDBJ whole genome shotgun (WGS) entry which is preliminary data.</text>
</comment>
<dbReference type="Pfam" id="PF10722">
    <property type="entry name" value="YbjN"/>
    <property type="match status" value="1"/>
</dbReference>
<dbReference type="Proteomes" id="UP000823858">
    <property type="component" value="Unassembled WGS sequence"/>
</dbReference>
<gene>
    <name evidence="2" type="ORF">H9751_09385</name>
</gene>
<feature type="compositionally biased region" description="Acidic residues" evidence="1">
    <location>
        <begin position="209"/>
        <end position="231"/>
    </location>
</feature>
<feature type="compositionally biased region" description="Low complexity" evidence="1">
    <location>
        <begin position="232"/>
        <end position="245"/>
    </location>
</feature>
<evidence type="ECO:0000313" key="3">
    <source>
        <dbReference type="Proteomes" id="UP000823858"/>
    </source>
</evidence>
<evidence type="ECO:0000313" key="2">
    <source>
        <dbReference type="EMBL" id="HJC85742.1"/>
    </source>
</evidence>
<accession>A0A9D2QHP2</accession>
<protein>
    <submittedName>
        <fullName evidence="2">YbjN domain-containing protein</fullName>
    </submittedName>
</protein>
<feature type="region of interest" description="Disordered" evidence="1">
    <location>
        <begin position="1"/>
        <end position="45"/>
    </location>
</feature>
<dbReference type="AlphaFoldDB" id="A0A9D2QHP2"/>
<reference evidence="2" key="2">
    <citation type="submission" date="2021-04" db="EMBL/GenBank/DDBJ databases">
        <authorList>
            <person name="Gilroy R."/>
        </authorList>
    </citation>
    <scope>NUCLEOTIDE SEQUENCE</scope>
    <source>
        <strain evidence="2">ChiHjej13B12-4958</strain>
    </source>
</reference>
<dbReference type="EMBL" id="DWVP01000022">
    <property type="protein sequence ID" value="HJC85742.1"/>
    <property type="molecule type" value="Genomic_DNA"/>
</dbReference>
<feature type="region of interest" description="Disordered" evidence="1">
    <location>
        <begin position="208"/>
        <end position="251"/>
    </location>
</feature>
<proteinExistence type="predicted"/>
<name>A0A9D2QHP2_9CORY</name>
<sequence>MFGRRRDKRAQAAQKAQAGQAGRAGEAGRAGRAGRAPVSAGSAGTASSTVAMLTDAAEVSAELRRALVRVGCDFTQQGAEGADGAAVTDADTRAVLLLQVEDMDAAVLLGRSPLSLVLSADWDGVLDGDAEEHRRVLNDWNARHTVPRAVAVLDVDGDARVHLDSVMDCSAGVGPAQVDEWVRRALAGLSQVTEFLDEQFPDAARVELEDAAEEPSEGADAEGGEDPDAGADADTGGSDAPDTADSTALVAGDPVTLDRIAAVVPGETVSIKENGASGRRGNGYVRTVGAAAPDIALHDGTLTVTTGAAFGDAGEVPAEALDWLRAVCGQVNTDPDGVVSVVTGDSGDVIMTSALHRPVGAGMNDAQLAAVLATARAQVGVRFDGLVAEVTGGSTGGELGEVTDA</sequence>
<evidence type="ECO:0000256" key="1">
    <source>
        <dbReference type="SAM" id="MobiDB-lite"/>
    </source>
</evidence>
<feature type="compositionally biased region" description="Low complexity" evidence="1">
    <location>
        <begin position="33"/>
        <end position="45"/>
    </location>
</feature>
<organism evidence="2 3">
    <name type="scientific">Candidatus Corynebacterium faecigallinarum</name>
    <dbReference type="NCBI Taxonomy" id="2838528"/>
    <lineage>
        <taxon>Bacteria</taxon>
        <taxon>Bacillati</taxon>
        <taxon>Actinomycetota</taxon>
        <taxon>Actinomycetes</taxon>
        <taxon>Mycobacteriales</taxon>
        <taxon>Corynebacteriaceae</taxon>
        <taxon>Corynebacterium</taxon>
    </lineage>
</organism>
<reference evidence="2" key="1">
    <citation type="journal article" date="2021" name="PeerJ">
        <title>Extensive microbial diversity within the chicken gut microbiome revealed by metagenomics and culture.</title>
        <authorList>
            <person name="Gilroy R."/>
            <person name="Ravi A."/>
            <person name="Getino M."/>
            <person name="Pursley I."/>
            <person name="Horton D.L."/>
            <person name="Alikhan N.F."/>
            <person name="Baker D."/>
            <person name="Gharbi K."/>
            <person name="Hall N."/>
            <person name="Watson M."/>
            <person name="Adriaenssens E.M."/>
            <person name="Foster-Nyarko E."/>
            <person name="Jarju S."/>
            <person name="Secka A."/>
            <person name="Antonio M."/>
            <person name="Oren A."/>
            <person name="Chaudhuri R.R."/>
            <person name="La Ragione R."/>
            <person name="Hildebrand F."/>
            <person name="Pallen M.J."/>
        </authorList>
    </citation>
    <scope>NUCLEOTIDE SEQUENCE</scope>
    <source>
        <strain evidence="2">ChiHjej13B12-4958</strain>
    </source>
</reference>
<feature type="compositionally biased region" description="Low complexity" evidence="1">
    <location>
        <begin position="11"/>
        <end position="24"/>
    </location>
</feature>